<feature type="region of interest" description="Disordered" evidence="1">
    <location>
        <begin position="33"/>
        <end position="58"/>
    </location>
</feature>
<evidence type="ECO:0000313" key="3">
    <source>
        <dbReference type="Proteomes" id="UP000460718"/>
    </source>
</evidence>
<dbReference type="EMBL" id="QXFW01004248">
    <property type="protein sequence ID" value="KAE8966538.1"/>
    <property type="molecule type" value="Genomic_DNA"/>
</dbReference>
<comment type="caution">
    <text evidence="2">The sequence shown here is derived from an EMBL/GenBank/DDBJ whole genome shotgun (WGS) entry which is preliminary data.</text>
</comment>
<dbReference type="AlphaFoldDB" id="A0A6A3HD50"/>
<feature type="region of interest" description="Disordered" evidence="1">
    <location>
        <begin position="240"/>
        <end position="286"/>
    </location>
</feature>
<feature type="region of interest" description="Disordered" evidence="1">
    <location>
        <begin position="121"/>
        <end position="162"/>
    </location>
</feature>
<feature type="compositionally biased region" description="Basic and acidic residues" evidence="1">
    <location>
        <begin position="214"/>
        <end position="226"/>
    </location>
</feature>
<accession>A0A6A3HD50</accession>
<reference evidence="2 3" key="1">
    <citation type="submission" date="2018-09" db="EMBL/GenBank/DDBJ databases">
        <title>Genomic investigation of the strawberry pathogen Phytophthora fragariae indicates pathogenicity is determined by transcriptional variation in three key races.</title>
        <authorList>
            <person name="Adams T.M."/>
            <person name="Armitage A.D."/>
            <person name="Sobczyk M.K."/>
            <person name="Bates H.J."/>
            <person name="Dunwell J.M."/>
            <person name="Nellist C.F."/>
            <person name="Harrison R.J."/>
        </authorList>
    </citation>
    <scope>NUCLEOTIDE SEQUENCE [LARGE SCALE GENOMIC DNA]</scope>
    <source>
        <strain evidence="2 3">SCRP245</strain>
    </source>
</reference>
<evidence type="ECO:0000256" key="1">
    <source>
        <dbReference type="SAM" id="MobiDB-lite"/>
    </source>
</evidence>
<sequence>MVTTTRSGGSRLLSSNVTKKLDDIARLYPAYNDDADDYGEVEPSARRDKGPAKPWGNRLWFNGDSSAANSVQPTRRRLIQRPGWRISGNDDSSDDWRALMDHGDDGDDLATELSRQIREAMANGSDRCASEAYTFGRSDSRSLRDRRPKRSSGRDERHPKVQYIHADVDEGKWPDGASEADGDYSLVFGKGRDARLGGGALSSEGSSGPSRSCVESDERGFNDQHPGKCVGNTNFSLGFSDKALDPAEQTPNQARRNASGTIKRLIDQESSIEETPKVTGTPAEDSVLHHTDVSVCRRNDRCPGCFGRLGSSVEDYT</sequence>
<feature type="compositionally biased region" description="Low complexity" evidence="1">
    <location>
        <begin position="201"/>
        <end position="212"/>
    </location>
</feature>
<dbReference type="Proteomes" id="UP000460718">
    <property type="component" value="Unassembled WGS sequence"/>
</dbReference>
<evidence type="ECO:0000313" key="2">
    <source>
        <dbReference type="EMBL" id="KAE8966538.1"/>
    </source>
</evidence>
<feature type="compositionally biased region" description="Polar residues" evidence="1">
    <location>
        <begin position="249"/>
        <end position="260"/>
    </location>
</feature>
<organism evidence="2 3">
    <name type="scientific">Phytophthora fragariae</name>
    <dbReference type="NCBI Taxonomy" id="53985"/>
    <lineage>
        <taxon>Eukaryota</taxon>
        <taxon>Sar</taxon>
        <taxon>Stramenopiles</taxon>
        <taxon>Oomycota</taxon>
        <taxon>Peronosporomycetes</taxon>
        <taxon>Peronosporales</taxon>
        <taxon>Peronosporaceae</taxon>
        <taxon>Phytophthora</taxon>
    </lineage>
</organism>
<name>A0A6A3HD50_9STRA</name>
<feature type="region of interest" description="Disordered" evidence="1">
    <location>
        <begin position="198"/>
        <end position="227"/>
    </location>
</feature>
<proteinExistence type="predicted"/>
<gene>
    <name evidence="2" type="ORF">PF011_g27897</name>
</gene>
<protein>
    <submittedName>
        <fullName evidence="2">Uncharacterized protein</fullName>
    </submittedName>
</protein>